<dbReference type="PANTHER" id="PTHR11693">
    <property type="entry name" value="ATP SYNTHASE GAMMA CHAIN"/>
    <property type="match status" value="1"/>
</dbReference>
<keyword evidence="6" id="KW-0472">Membrane</keyword>
<dbReference type="PROSITE" id="PS00153">
    <property type="entry name" value="ATPASE_GAMMA"/>
    <property type="match status" value="1"/>
</dbReference>
<proteinExistence type="inferred from homology"/>
<evidence type="ECO:0000256" key="2">
    <source>
        <dbReference type="ARBA" id="ARBA00007681"/>
    </source>
</evidence>
<reference evidence="9" key="1">
    <citation type="submission" date="2020-05" db="EMBL/GenBank/DDBJ databases">
        <authorList>
            <person name="Chiriac C."/>
            <person name="Salcher M."/>
            <person name="Ghai R."/>
            <person name="Kavagutti S V."/>
        </authorList>
    </citation>
    <scope>NUCLEOTIDE SEQUENCE</scope>
</reference>
<dbReference type="NCBIfam" id="NF004145">
    <property type="entry name" value="PRK05621.1-2"/>
    <property type="match status" value="1"/>
</dbReference>
<evidence type="ECO:0000256" key="6">
    <source>
        <dbReference type="ARBA" id="ARBA00023136"/>
    </source>
</evidence>
<dbReference type="PRINTS" id="PR00126">
    <property type="entry name" value="ATPASEGAMMA"/>
</dbReference>
<dbReference type="CDD" id="cd12151">
    <property type="entry name" value="F1-ATPase_gamma"/>
    <property type="match status" value="1"/>
</dbReference>
<dbReference type="Pfam" id="PF00231">
    <property type="entry name" value="ATP-synt"/>
    <property type="match status" value="1"/>
</dbReference>
<keyword evidence="7" id="KW-0139">CF(1)</keyword>
<keyword evidence="3" id="KW-0813">Transport</keyword>
<evidence type="ECO:0000256" key="5">
    <source>
        <dbReference type="ARBA" id="ARBA00023065"/>
    </source>
</evidence>
<dbReference type="PANTHER" id="PTHR11693:SF22">
    <property type="entry name" value="ATP SYNTHASE SUBUNIT GAMMA, MITOCHONDRIAL"/>
    <property type="match status" value="1"/>
</dbReference>
<evidence type="ECO:0000256" key="3">
    <source>
        <dbReference type="ARBA" id="ARBA00022448"/>
    </source>
</evidence>
<dbReference type="InterPro" id="IPR035968">
    <property type="entry name" value="ATP_synth_F1_ATPase_gsu"/>
</dbReference>
<dbReference type="NCBIfam" id="TIGR01146">
    <property type="entry name" value="ATPsyn_F1gamma"/>
    <property type="match status" value="1"/>
</dbReference>
<keyword evidence="5" id="KW-0406">Ion transport</keyword>
<dbReference type="HAMAP" id="MF_00815">
    <property type="entry name" value="ATP_synth_gamma_bact"/>
    <property type="match status" value="1"/>
</dbReference>
<dbReference type="EMBL" id="CAEZTI010000059">
    <property type="protein sequence ID" value="CAB4561304.1"/>
    <property type="molecule type" value="Genomic_DNA"/>
</dbReference>
<dbReference type="InterPro" id="IPR000131">
    <property type="entry name" value="ATP_synth_F1_gsu"/>
</dbReference>
<evidence type="ECO:0000256" key="7">
    <source>
        <dbReference type="ARBA" id="ARBA00023196"/>
    </source>
</evidence>
<dbReference type="GO" id="GO:0046933">
    <property type="term" value="F:proton-transporting ATP synthase activity, rotational mechanism"/>
    <property type="evidence" value="ECO:0007669"/>
    <property type="project" value="InterPro"/>
</dbReference>
<protein>
    <submittedName>
        <fullName evidence="9">Unannotated protein</fullName>
    </submittedName>
</protein>
<dbReference type="GO" id="GO:0045259">
    <property type="term" value="C:proton-transporting ATP synthase complex"/>
    <property type="evidence" value="ECO:0007669"/>
    <property type="project" value="UniProtKB-KW"/>
</dbReference>
<gene>
    <name evidence="9" type="ORF">UFOPK1619_00410</name>
</gene>
<organism evidence="9">
    <name type="scientific">freshwater metagenome</name>
    <dbReference type="NCBI Taxonomy" id="449393"/>
    <lineage>
        <taxon>unclassified sequences</taxon>
        <taxon>metagenomes</taxon>
        <taxon>ecological metagenomes</taxon>
    </lineage>
</organism>
<evidence type="ECO:0000256" key="1">
    <source>
        <dbReference type="ARBA" id="ARBA00004170"/>
    </source>
</evidence>
<dbReference type="AlphaFoldDB" id="A0A6J6DDC3"/>
<dbReference type="Gene3D" id="1.10.287.80">
    <property type="entry name" value="ATP synthase, gamma subunit, helix hairpin domain"/>
    <property type="match status" value="2"/>
</dbReference>
<evidence type="ECO:0000256" key="4">
    <source>
        <dbReference type="ARBA" id="ARBA00022781"/>
    </source>
</evidence>
<evidence type="ECO:0000313" key="9">
    <source>
        <dbReference type="EMBL" id="CAB4561304.1"/>
    </source>
</evidence>
<keyword evidence="4" id="KW-0375">Hydrogen ion transport</keyword>
<comment type="similarity">
    <text evidence="2">Belongs to the ATPase gamma chain family.</text>
</comment>
<comment type="subcellular location">
    <subcellularLocation>
        <location evidence="1">Membrane</location>
        <topology evidence="1">Peripheral membrane protein</topology>
    </subcellularLocation>
</comment>
<dbReference type="InterPro" id="IPR023632">
    <property type="entry name" value="ATP_synth_F1_gsu_CS"/>
</dbReference>
<keyword evidence="8" id="KW-0066">ATP synthesis</keyword>
<dbReference type="SUPFAM" id="SSF52943">
    <property type="entry name" value="ATP synthase (F1-ATPase), gamma subunit"/>
    <property type="match status" value="1"/>
</dbReference>
<evidence type="ECO:0000256" key="8">
    <source>
        <dbReference type="ARBA" id="ARBA00023310"/>
    </source>
</evidence>
<sequence length="297" mass="32215">MAGGQERILRGRIKSVQATKKITRAMELIAASRIVKAQQRVVAAVPYSDMITEVVRDLSAAGSAKSMPLLAGRETVKNVCYVVLTADRGLCGGYNSGVMRATEGEIKEDALQGRGHTIVAIGRKAEGYFRFRGYNVANSYTGFTDSPTYATAKEIGEFVTGLYTDGTVDRVELVYTRFISSGNQEVVQRPLVPLDSQVAEGGDAKNEAGADYEFEPNPEAILETLLPRYVEARVYAALLNAAASEHAFRQRAMKSATDNAEELIKNLSRIMNRARQDSITTEIMEIVGGAEAMSSGN</sequence>
<dbReference type="Gene3D" id="3.40.1380.10">
    <property type="match status" value="1"/>
</dbReference>
<accession>A0A6J6DDC3</accession>
<name>A0A6J6DDC3_9ZZZZ</name>